<comment type="caution">
    <text evidence="2">The sequence shown here is derived from an EMBL/GenBank/DDBJ whole genome shotgun (WGS) entry which is preliminary data.</text>
</comment>
<feature type="compositionally biased region" description="Acidic residues" evidence="1">
    <location>
        <begin position="158"/>
        <end position="169"/>
    </location>
</feature>
<gene>
    <name evidence="2" type="ORF">BS47DRAFT_1338200</name>
</gene>
<protein>
    <submittedName>
        <fullName evidence="2">Uncharacterized protein</fullName>
    </submittedName>
</protein>
<dbReference type="Proteomes" id="UP000886523">
    <property type="component" value="Unassembled WGS sequence"/>
</dbReference>
<reference evidence="2" key="1">
    <citation type="journal article" date="2020" name="Nat. Commun.">
        <title>Large-scale genome sequencing of mycorrhizal fungi provides insights into the early evolution of symbiotic traits.</title>
        <authorList>
            <person name="Miyauchi S."/>
            <person name="Kiss E."/>
            <person name="Kuo A."/>
            <person name="Drula E."/>
            <person name="Kohler A."/>
            <person name="Sanchez-Garcia M."/>
            <person name="Morin E."/>
            <person name="Andreopoulos B."/>
            <person name="Barry K.W."/>
            <person name="Bonito G."/>
            <person name="Buee M."/>
            <person name="Carver A."/>
            <person name="Chen C."/>
            <person name="Cichocki N."/>
            <person name="Clum A."/>
            <person name="Culley D."/>
            <person name="Crous P.W."/>
            <person name="Fauchery L."/>
            <person name="Girlanda M."/>
            <person name="Hayes R.D."/>
            <person name="Keri Z."/>
            <person name="LaButti K."/>
            <person name="Lipzen A."/>
            <person name="Lombard V."/>
            <person name="Magnuson J."/>
            <person name="Maillard F."/>
            <person name="Murat C."/>
            <person name="Nolan M."/>
            <person name="Ohm R.A."/>
            <person name="Pangilinan J."/>
            <person name="Pereira M.F."/>
            <person name="Perotto S."/>
            <person name="Peter M."/>
            <person name="Pfister S."/>
            <person name="Riley R."/>
            <person name="Sitrit Y."/>
            <person name="Stielow J.B."/>
            <person name="Szollosi G."/>
            <person name="Zifcakova L."/>
            <person name="Stursova M."/>
            <person name="Spatafora J.W."/>
            <person name="Tedersoo L."/>
            <person name="Vaario L.M."/>
            <person name="Yamada A."/>
            <person name="Yan M."/>
            <person name="Wang P."/>
            <person name="Xu J."/>
            <person name="Bruns T."/>
            <person name="Baldrian P."/>
            <person name="Vilgalys R."/>
            <person name="Dunand C."/>
            <person name="Henrissat B."/>
            <person name="Grigoriev I.V."/>
            <person name="Hibbett D."/>
            <person name="Nagy L.G."/>
            <person name="Martin F.M."/>
        </authorList>
    </citation>
    <scope>NUCLEOTIDE SEQUENCE</scope>
    <source>
        <strain evidence="2">UP504</strain>
    </source>
</reference>
<name>A0A9P6B6F7_9AGAM</name>
<evidence type="ECO:0000256" key="1">
    <source>
        <dbReference type="SAM" id="MobiDB-lite"/>
    </source>
</evidence>
<proteinExistence type="predicted"/>
<accession>A0A9P6B6F7</accession>
<dbReference type="EMBL" id="MU128924">
    <property type="protein sequence ID" value="KAF9518516.1"/>
    <property type="molecule type" value="Genomic_DNA"/>
</dbReference>
<organism evidence="2 3">
    <name type="scientific">Hydnum rufescens UP504</name>
    <dbReference type="NCBI Taxonomy" id="1448309"/>
    <lineage>
        <taxon>Eukaryota</taxon>
        <taxon>Fungi</taxon>
        <taxon>Dikarya</taxon>
        <taxon>Basidiomycota</taxon>
        <taxon>Agaricomycotina</taxon>
        <taxon>Agaricomycetes</taxon>
        <taxon>Cantharellales</taxon>
        <taxon>Hydnaceae</taxon>
        <taxon>Hydnum</taxon>
    </lineage>
</organism>
<sequence length="169" mass="18520">MACVPLCTFCPSHPNPKILRDGNTLQFVILWVHSERVHCSCSRVGSVSACQLSAVAREVLKRTLDLLTEGRSHEDSNKFCNKIVRAAVFHRTRSPSDRRGFFGLAFEPGHGIPLFAARLTNSISFPALPVPFAVFEAFKIIRAHRSKPQAPRSGESSSADDEPGCDTAS</sequence>
<feature type="region of interest" description="Disordered" evidence="1">
    <location>
        <begin position="146"/>
        <end position="169"/>
    </location>
</feature>
<dbReference type="AlphaFoldDB" id="A0A9P6B6F7"/>
<evidence type="ECO:0000313" key="3">
    <source>
        <dbReference type="Proteomes" id="UP000886523"/>
    </source>
</evidence>
<evidence type="ECO:0000313" key="2">
    <source>
        <dbReference type="EMBL" id="KAF9518516.1"/>
    </source>
</evidence>
<keyword evidence="3" id="KW-1185">Reference proteome</keyword>